<comment type="caution">
    <text evidence="1">The sequence shown here is derived from an EMBL/GenBank/DDBJ whole genome shotgun (WGS) entry which is preliminary data.</text>
</comment>
<proteinExistence type="predicted"/>
<evidence type="ECO:0000313" key="2">
    <source>
        <dbReference type="Proteomes" id="UP000815325"/>
    </source>
</evidence>
<evidence type="ECO:0008006" key="3">
    <source>
        <dbReference type="Google" id="ProtNLM"/>
    </source>
</evidence>
<name>A0ABQ7GIJ6_DUNSA</name>
<organism evidence="1 2">
    <name type="scientific">Dunaliella salina</name>
    <name type="common">Green alga</name>
    <name type="synonym">Protococcus salinus</name>
    <dbReference type="NCBI Taxonomy" id="3046"/>
    <lineage>
        <taxon>Eukaryota</taxon>
        <taxon>Viridiplantae</taxon>
        <taxon>Chlorophyta</taxon>
        <taxon>core chlorophytes</taxon>
        <taxon>Chlorophyceae</taxon>
        <taxon>CS clade</taxon>
        <taxon>Chlamydomonadales</taxon>
        <taxon>Dunaliellaceae</taxon>
        <taxon>Dunaliella</taxon>
    </lineage>
</organism>
<evidence type="ECO:0000313" key="1">
    <source>
        <dbReference type="EMBL" id="KAF5834817.1"/>
    </source>
</evidence>
<sequence>MPSAGGLPQLFWKPIIYTCLLDKLCPGRQIGLHVHSNSEVGTPFSYPSWRIRCSAVASVSGLCLLSEH</sequence>
<dbReference type="Proteomes" id="UP000815325">
    <property type="component" value="Unassembled WGS sequence"/>
</dbReference>
<gene>
    <name evidence="1" type="ORF">DUNSADRAFT_8401</name>
</gene>
<accession>A0ABQ7GIJ6</accession>
<keyword evidence="2" id="KW-1185">Reference proteome</keyword>
<reference evidence="1" key="1">
    <citation type="submission" date="2017-08" db="EMBL/GenBank/DDBJ databases">
        <authorList>
            <person name="Polle J.E."/>
            <person name="Barry K."/>
            <person name="Cushman J."/>
            <person name="Schmutz J."/>
            <person name="Tran D."/>
            <person name="Hathwaick L.T."/>
            <person name="Yim W.C."/>
            <person name="Jenkins J."/>
            <person name="Mckie-Krisberg Z.M."/>
            <person name="Prochnik S."/>
            <person name="Lindquist E."/>
            <person name="Dockter R.B."/>
            <person name="Adam C."/>
            <person name="Molina H."/>
            <person name="Bunkerborg J."/>
            <person name="Jin E."/>
            <person name="Buchheim M."/>
            <person name="Magnuson J."/>
        </authorList>
    </citation>
    <scope>NUCLEOTIDE SEQUENCE</scope>
    <source>
        <strain evidence="1">CCAP 19/18</strain>
    </source>
</reference>
<protein>
    <recommendedName>
        <fullName evidence="3">Encoded protein</fullName>
    </recommendedName>
</protein>
<dbReference type="EMBL" id="MU069737">
    <property type="protein sequence ID" value="KAF5834817.1"/>
    <property type="molecule type" value="Genomic_DNA"/>
</dbReference>